<organism evidence="2 3">
    <name type="scientific">Curtobacterium citri</name>
    <dbReference type="NCBI Taxonomy" id="3055139"/>
    <lineage>
        <taxon>Bacteria</taxon>
        <taxon>Bacillati</taxon>
        <taxon>Actinomycetota</taxon>
        <taxon>Actinomycetes</taxon>
        <taxon>Micrococcales</taxon>
        <taxon>Microbacteriaceae</taxon>
        <taxon>Curtobacterium</taxon>
    </lineage>
</organism>
<keyword evidence="1" id="KW-0812">Transmembrane</keyword>
<keyword evidence="3" id="KW-1185">Reference proteome</keyword>
<protein>
    <submittedName>
        <fullName evidence="2">Uncharacterized protein</fullName>
    </submittedName>
</protein>
<evidence type="ECO:0000256" key="1">
    <source>
        <dbReference type="SAM" id="Phobius"/>
    </source>
</evidence>
<dbReference type="RefSeq" id="WP_289459523.1">
    <property type="nucleotide sequence ID" value="NZ_JAUCML010000010.1"/>
</dbReference>
<dbReference type="EMBL" id="JAUCML010000010">
    <property type="protein sequence ID" value="MDM7886230.1"/>
    <property type="molecule type" value="Genomic_DNA"/>
</dbReference>
<accession>A0ABT7T9L6</accession>
<name>A0ABT7T9L6_9MICO</name>
<keyword evidence="1" id="KW-0472">Membrane</keyword>
<evidence type="ECO:0000313" key="2">
    <source>
        <dbReference type="EMBL" id="MDM7886230.1"/>
    </source>
</evidence>
<proteinExistence type="predicted"/>
<sequence length="90" mass="8970">MQLAVTTGRERGHRDGYLVTVLAVLIGAGAGAALSLAAVAGWALPADDPLSLRLARTSVALAAVPVVCAAALIVVTARRNRGGPVDGSGR</sequence>
<reference evidence="2 3" key="1">
    <citation type="submission" date="2023-06" db="EMBL/GenBank/DDBJ databases">
        <authorList>
            <person name="Feng G."/>
            <person name="Li J."/>
            <person name="Zhu H."/>
        </authorList>
    </citation>
    <scope>NUCLEOTIDE SEQUENCE [LARGE SCALE GENOMIC DNA]</scope>
    <source>
        <strain evidence="2 3">RHCKG23</strain>
    </source>
</reference>
<comment type="caution">
    <text evidence="2">The sequence shown here is derived from an EMBL/GenBank/DDBJ whole genome shotgun (WGS) entry which is preliminary data.</text>
</comment>
<keyword evidence="1" id="KW-1133">Transmembrane helix</keyword>
<dbReference type="Proteomes" id="UP001237823">
    <property type="component" value="Unassembled WGS sequence"/>
</dbReference>
<gene>
    <name evidence="2" type="ORF">QUG92_14040</name>
</gene>
<feature type="transmembrane region" description="Helical" evidence="1">
    <location>
        <begin position="17"/>
        <end position="42"/>
    </location>
</feature>
<evidence type="ECO:0000313" key="3">
    <source>
        <dbReference type="Proteomes" id="UP001237823"/>
    </source>
</evidence>
<feature type="transmembrane region" description="Helical" evidence="1">
    <location>
        <begin position="54"/>
        <end position="75"/>
    </location>
</feature>